<dbReference type="PANTHER" id="PTHR48069:SF3">
    <property type="entry name" value="DIHYDROFOLATE REDUCTASE"/>
    <property type="match status" value="1"/>
</dbReference>
<dbReference type="InterPro" id="IPR017925">
    <property type="entry name" value="DHFR_CS"/>
</dbReference>
<gene>
    <name evidence="9" type="ORF">K469DRAFT_740282</name>
</gene>
<evidence type="ECO:0000256" key="5">
    <source>
        <dbReference type="ARBA" id="ARBA00022857"/>
    </source>
</evidence>
<keyword evidence="10" id="KW-1185">Reference proteome</keyword>
<dbReference type="CDD" id="cd00209">
    <property type="entry name" value="DHFR"/>
    <property type="match status" value="1"/>
</dbReference>
<dbReference type="PROSITE" id="PS51330">
    <property type="entry name" value="DHFR_2"/>
    <property type="match status" value="1"/>
</dbReference>
<evidence type="ECO:0000256" key="3">
    <source>
        <dbReference type="ARBA" id="ARBA00018886"/>
    </source>
</evidence>
<dbReference type="PRINTS" id="PR00070">
    <property type="entry name" value="DHFR"/>
</dbReference>
<evidence type="ECO:0000256" key="2">
    <source>
        <dbReference type="ARBA" id="ARBA00012856"/>
    </source>
</evidence>
<sequence length="239" mass="27314">MSDNTSQDGNVAPKPLELTMITAVERSNGIGRAGDLPWTLKQELKYFTRITKRVPFKATNGMNAVIMGRKSWDALPVIVRPLPGRINVIVSRSSQAVWSQIQEEGCNAERIHVVASVGEGVKLLQRLYTFPMYRDVGHTMDELNTVKLGRVFVIGGAEIYTAALEMRQTVRLLLTRIYADFECDTFFPAFLDKTRYGEWHRQNKDKMDRWVGEDVPQGLVTENGLNYEFIMYERNNQSY</sequence>
<evidence type="ECO:0000313" key="9">
    <source>
        <dbReference type="EMBL" id="KAF2182341.1"/>
    </source>
</evidence>
<evidence type="ECO:0000259" key="8">
    <source>
        <dbReference type="PROSITE" id="PS51330"/>
    </source>
</evidence>
<proteinExistence type="inferred from homology"/>
<dbReference type="GO" id="GO:0046452">
    <property type="term" value="P:dihydrofolate metabolic process"/>
    <property type="evidence" value="ECO:0007669"/>
    <property type="project" value="TreeGrafter"/>
</dbReference>
<comment type="pathway">
    <text evidence="1">Cofactor biosynthesis; tetrahydrofolate biosynthesis; 5,6,7,8-tetrahydrofolate from 7,8-dihydrofolate: step 1/1.</text>
</comment>
<dbReference type="InterPro" id="IPR012259">
    <property type="entry name" value="DHFR"/>
</dbReference>
<dbReference type="GO" id="GO:0004146">
    <property type="term" value="F:dihydrofolate reductase activity"/>
    <property type="evidence" value="ECO:0007669"/>
    <property type="project" value="UniProtKB-EC"/>
</dbReference>
<dbReference type="GO" id="GO:0050661">
    <property type="term" value="F:NADP binding"/>
    <property type="evidence" value="ECO:0007669"/>
    <property type="project" value="InterPro"/>
</dbReference>
<dbReference type="Gene3D" id="3.40.430.10">
    <property type="entry name" value="Dihydrofolate Reductase, subunit A"/>
    <property type="match status" value="1"/>
</dbReference>
<name>A0A6A6DRY2_9PEZI</name>
<evidence type="ECO:0000256" key="4">
    <source>
        <dbReference type="ARBA" id="ARBA00022563"/>
    </source>
</evidence>
<dbReference type="PANTHER" id="PTHR48069">
    <property type="entry name" value="DIHYDROFOLATE REDUCTASE"/>
    <property type="match status" value="1"/>
</dbReference>
<dbReference type="OrthoDB" id="414698at2759"/>
<keyword evidence="6" id="KW-0560">Oxidoreductase</keyword>
<dbReference type="EC" id="1.5.1.3" evidence="2"/>
<evidence type="ECO:0000256" key="7">
    <source>
        <dbReference type="RuleBase" id="RU004474"/>
    </source>
</evidence>
<comment type="similarity">
    <text evidence="7">Belongs to the dihydrofolate reductase family.</text>
</comment>
<dbReference type="AlphaFoldDB" id="A0A6A6DRY2"/>
<dbReference type="UniPathway" id="UPA00077">
    <property type="reaction ID" value="UER00158"/>
</dbReference>
<dbReference type="PROSITE" id="PS00075">
    <property type="entry name" value="DHFR_1"/>
    <property type="match status" value="1"/>
</dbReference>
<protein>
    <recommendedName>
        <fullName evidence="3">Dihydrofolate reductase</fullName>
        <ecNumber evidence="2">1.5.1.3</ecNumber>
    </recommendedName>
</protein>
<keyword evidence="4" id="KW-0554">One-carbon metabolism</keyword>
<evidence type="ECO:0000313" key="10">
    <source>
        <dbReference type="Proteomes" id="UP000800200"/>
    </source>
</evidence>
<dbReference type="SUPFAM" id="SSF53597">
    <property type="entry name" value="Dihydrofolate reductase-like"/>
    <property type="match status" value="1"/>
</dbReference>
<reference evidence="9" key="1">
    <citation type="journal article" date="2020" name="Stud. Mycol.">
        <title>101 Dothideomycetes genomes: a test case for predicting lifestyles and emergence of pathogens.</title>
        <authorList>
            <person name="Haridas S."/>
            <person name="Albert R."/>
            <person name="Binder M."/>
            <person name="Bloem J."/>
            <person name="Labutti K."/>
            <person name="Salamov A."/>
            <person name="Andreopoulos B."/>
            <person name="Baker S."/>
            <person name="Barry K."/>
            <person name="Bills G."/>
            <person name="Bluhm B."/>
            <person name="Cannon C."/>
            <person name="Castanera R."/>
            <person name="Culley D."/>
            <person name="Daum C."/>
            <person name="Ezra D."/>
            <person name="Gonzalez J."/>
            <person name="Henrissat B."/>
            <person name="Kuo A."/>
            <person name="Liang C."/>
            <person name="Lipzen A."/>
            <person name="Lutzoni F."/>
            <person name="Magnuson J."/>
            <person name="Mondo S."/>
            <person name="Nolan M."/>
            <person name="Ohm R."/>
            <person name="Pangilinan J."/>
            <person name="Park H.-J."/>
            <person name="Ramirez L."/>
            <person name="Alfaro M."/>
            <person name="Sun H."/>
            <person name="Tritt A."/>
            <person name="Yoshinaga Y."/>
            <person name="Zwiers L.-H."/>
            <person name="Turgeon B."/>
            <person name="Goodwin S."/>
            <person name="Spatafora J."/>
            <person name="Crous P."/>
            <person name="Grigoriev I."/>
        </authorList>
    </citation>
    <scope>NUCLEOTIDE SEQUENCE</scope>
    <source>
        <strain evidence="9">CBS 207.26</strain>
    </source>
</reference>
<accession>A0A6A6DRY2</accession>
<dbReference type="Pfam" id="PF00186">
    <property type="entry name" value="DHFR_1"/>
    <property type="match status" value="1"/>
</dbReference>
<feature type="domain" description="DHFR" evidence="8">
    <location>
        <begin position="17"/>
        <end position="234"/>
    </location>
</feature>
<dbReference type="GO" id="GO:0005739">
    <property type="term" value="C:mitochondrion"/>
    <property type="evidence" value="ECO:0007669"/>
    <property type="project" value="TreeGrafter"/>
</dbReference>
<dbReference type="Proteomes" id="UP000800200">
    <property type="component" value="Unassembled WGS sequence"/>
</dbReference>
<evidence type="ECO:0000256" key="6">
    <source>
        <dbReference type="ARBA" id="ARBA00023002"/>
    </source>
</evidence>
<dbReference type="EMBL" id="ML994648">
    <property type="protein sequence ID" value="KAF2182341.1"/>
    <property type="molecule type" value="Genomic_DNA"/>
</dbReference>
<dbReference type="GO" id="GO:0006730">
    <property type="term" value="P:one-carbon metabolic process"/>
    <property type="evidence" value="ECO:0007669"/>
    <property type="project" value="UniProtKB-KW"/>
</dbReference>
<dbReference type="GO" id="GO:0046655">
    <property type="term" value="P:folic acid metabolic process"/>
    <property type="evidence" value="ECO:0007669"/>
    <property type="project" value="TreeGrafter"/>
</dbReference>
<keyword evidence="5" id="KW-0521">NADP</keyword>
<dbReference type="GO" id="GO:0046654">
    <property type="term" value="P:tetrahydrofolate biosynthetic process"/>
    <property type="evidence" value="ECO:0007669"/>
    <property type="project" value="UniProtKB-UniPathway"/>
</dbReference>
<dbReference type="InterPro" id="IPR024072">
    <property type="entry name" value="DHFR-like_dom_sf"/>
</dbReference>
<organism evidence="9 10">
    <name type="scientific">Zopfia rhizophila CBS 207.26</name>
    <dbReference type="NCBI Taxonomy" id="1314779"/>
    <lineage>
        <taxon>Eukaryota</taxon>
        <taxon>Fungi</taxon>
        <taxon>Dikarya</taxon>
        <taxon>Ascomycota</taxon>
        <taxon>Pezizomycotina</taxon>
        <taxon>Dothideomycetes</taxon>
        <taxon>Dothideomycetes incertae sedis</taxon>
        <taxon>Zopfiaceae</taxon>
        <taxon>Zopfia</taxon>
    </lineage>
</organism>
<dbReference type="InterPro" id="IPR001796">
    <property type="entry name" value="DHFR_dom"/>
</dbReference>
<evidence type="ECO:0000256" key="1">
    <source>
        <dbReference type="ARBA" id="ARBA00004903"/>
    </source>
</evidence>